<keyword evidence="2" id="KW-1185">Reference proteome</keyword>
<dbReference type="AlphaFoldDB" id="S9QXZ3"/>
<evidence type="ECO:0000313" key="2">
    <source>
        <dbReference type="Proteomes" id="UP000015346"/>
    </source>
</evidence>
<proteinExistence type="predicted"/>
<dbReference type="PATRIC" id="fig|1123069.3.peg.1029"/>
<protein>
    <submittedName>
        <fullName evidence="1">Capsule polysaccharide export protein</fullName>
    </submittedName>
</protein>
<comment type="caution">
    <text evidence="1">The sequence shown here is derived from an EMBL/GenBank/DDBJ whole genome shotgun (WGS) entry which is preliminary data.</text>
</comment>
<dbReference type="Pfam" id="PF05159">
    <property type="entry name" value="Capsule_synth"/>
    <property type="match status" value="2"/>
</dbReference>
<dbReference type="CDD" id="cd16439">
    <property type="entry name" value="beta_Kdo_transferase_KpsC_2"/>
    <property type="match status" value="1"/>
</dbReference>
<accession>S9QXZ3</accession>
<name>S9QXZ3_9RHOB</name>
<evidence type="ECO:0000313" key="1">
    <source>
        <dbReference type="EMBL" id="EPX86246.1"/>
    </source>
</evidence>
<reference evidence="1 2" key="1">
    <citation type="journal article" date="2013" name="Stand. Genomic Sci.">
        <title>Genome sequence of the reddish-pigmented Rubellimicrobium thermophilum type strain (DSM 16684(T)), a member of the Roseobacter clade.</title>
        <authorList>
            <person name="Fiebig A."/>
            <person name="Riedel T."/>
            <person name="Gronow S."/>
            <person name="Petersen J."/>
            <person name="Klenk H.P."/>
            <person name="Goker M."/>
        </authorList>
    </citation>
    <scope>NUCLEOTIDE SEQUENCE [LARGE SCALE GENOMIC DNA]</scope>
    <source>
        <strain evidence="1 2">DSM 16684</strain>
    </source>
</reference>
<dbReference type="EMBL" id="AOLV01000010">
    <property type="protein sequence ID" value="EPX86246.1"/>
    <property type="molecule type" value="Genomic_DNA"/>
</dbReference>
<dbReference type="GO" id="GO:0015774">
    <property type="term" value="P:polysaccharide transport"/>
    <property type="evidence" value="ECO:0007669"/>
    <property type="project" value="InterPro"/>
</dbReference>
<dbReference type="STRING" id="1123069.ruthe_01057"/>
<organism evidence="1 2">
    <name type="scientific">Rubellimicrobium thermophilum DSM 16684</name>
    <dbReference type="NCBI Taxonomy" id="1123069"/>
    <lineage>
        <taxon>Bacteria</taxon>
        <taxon>Pseudomonadati</taxon>
        <taxon>Pseudomonadota</taxon>
        <taxon>Alphaproteobacteria</taxon>
        <taxon>Rhodobacterales</taxon>
        <taxon>Roseobacteraceae</taxon>
        <taxon>Rubellimicrobium</taxon>
    </lineage>
</organism>
<sequence>MQLFAGAMLLYPHWYDPFGDRLCDWETACAALEAEVRAWREDRRGWVAANMRLWKRRPLQAVFGRERPMVFAEGQRAADRAARDGRRLMVWGMGEAPPGAVRVEDGFLRSRGLGAELVPPLSLVLDDLGIYYDPSRESRFERLVAEAARGLAPDERERTERLLERLIAAGLTKYNLSGPLPPLPEGRRRILVPGQVEDDASIRLGAVGTLRTNRALLEAVRAANPDAVILWKPHPDTEAGLRPGAVPDAGRWADAILDRVGAAEALAAADEVWTLTSTMGFEALLRGRRVVCLGQPFYAGWGLTEDRAGAPARRTARPDRIALAHAALIAYPRYHDPVTGRPCPAEAVVERLATGRLPHPGRANRALAKVQGVFASQAWLWRR</sequence>
<dbReference type="HOGENOM" id="CLU_048725_0_0_5"/>
<gene>
    <name evidence="1" type="ORF">ruthe_01057</name>
</gene>
<dbReference type="Proteomes" id="UP000015346">
    <property type="component" value="Unassembled WGS sequence"/>
</dbReference>
<dbReference type="InterPro" id="IPR007833">
    <property type="entry name" value="Capsule_polysaccharide_synth"/>
</dbReference>
<dbReference type="GO" id="GO:0000271">
    <property type="term" value="P:polysaccharide biosynthetic process"/>
    <property type="evidence" value="ECO:0007669"/>
    <property type="project" value="InterPro"/>
</dbReference>